<feature type="chain" id="PRO_5031267181" evidence="2">
    <location>
        <begin position="20"/>
        <end position="184"/>
    </location>
</feature>
<keyword evidence="2" id="KW-0732">Signal</keyword>
<protein>
    <submittedName>
        <fullName evidence="3">Uncharacterized protein</fullName>
    </submittedName>
</protein>
<gene>
    <name evidence="3" type="ORF">H0E82_05175</name>
</gene>
<dbReference type="AlphaFoldDB" id="A0A7Z0QP30"/>
<name>A0A7Z0QP30_9GAMM</name>
<keyword evidence="4" id="KW-1185">Reference proteome</keyword>
<comment type="caution">
    <text evidence="3">The sequence shown here is derived from an EMBL/GenBank/DDBJ whole genome shotgun (WGS) entry which is preliminary data.</text>
</comment>
<accession>A0A7Z0QP30</accession>
<evidence type="ECO:0000313" key="4">
    <source>
        <dbReference type="Proteomes" id="UP000589896"/>
    </source>
</evidence>
<dbReference type="Proteomes" id="UP000589896">
    <property type="component" value="Unassembled WGS sequence"/>
</dbReference>
<evidence type="ECO:0000313" key="3">
    <source>
        <dbReference type="EMBL" id="NYZ62157.1"/>
    </source>
</evidence>
<sequence>MSTSRLLMSILLLCPLASAAGEGGVDLRAPAPALFTGPGALGDGEYTGPRTRPRNVPSSDGRLGARARGCPRAVDGSDRPVTGSVTTGIGHSRAGTSRWNAADLHLCSEHVNAAGDVSARHVQLRVGHAEGPGGFGLDPYGIPYRGSGGPFDAGRAGWYGGAGLWPDVHPAPRESWSEGRRPWR</sequence>
<evidence type="ECO:0000256" key="1">
    <source>
        <dbReference type="SAM" id="MobiDB-lite"/>
    </source>
</evidence>
<dbReference type="RefSeq" id="WP_180544391.1">
    <property type="nucleotide sequence ID" value="NZ_JACCJZ010000011.1"/>
</dbReference>
<proteinExistence type="predicted"/>
<feature type="region of interest" description="Disordered" evidence="1">
    <location>
        <begin position="39"/>
        <end position="90"/>
    </location>
</feature>
<feature type="signal peptide" evidence="2">
    <location>
        <begin position="1"/>
        <end position="19"/>
    </location>
</feature>
<organism evidence="3 4">
    <name type="scientific">Luteimonas deserti</name>
    <dbReference type="NCBI Taxonomy" id="2752306"/>
    <lineage>
        <taxon>Bacteria</taxon>
        <taxon>Pseudomonadati</taxon>
        <taxon>Pseudomonadota</taxon>
        <taxon>Gammaproteobacteria</taxon>
        <taxon>Lysobacterales</taxon>
        <taxon>Lysobacteraceae</taxon>
        <taxon>Luteimonas</taxon>
    </lineage>
</organism>
<dbReference type="EMBL" id="JACCJZ010000011">
    <property type="protein sequence ID" value="NYZ62157.1"/>
    <property type="molecule type" value="Genomic_DNA"/>
</dbReference>
<reference evidence="3 4" key="1">
    <citation type="submission" date="2020-07" db="EMBL/GenBank/DDBJ databases">
        <title>isolation of Luteimonas sp. SJ-16.</title>
        <authorList>
            <person name="Huang X.-X."/>
            <person name="Xu L."/>
            <person name="Sun J.-Q."/>
        </authorList>
    </citation>
    <scope>NUCLEOTIDE SEQUENCE [LARGE SCALE GENOMIC DNA]</scope>
    <source>
        <strain evidence="3 4">SJ-16</strain>
    </source>
</reference>
<evidence type="ECO:0000256" key="2">
    <source>
        <dbReference type="SAM" id="SignalP"/>
    </source>
</evidence>